<evidence type="ECO:0000256" key="2">
    <source>
        <dbReference type="ARBA" id="ARBA00022692"/>
    </source>
</evidence>
<keyword evidence="2" id="KW-0812">Transmembrane</keyword>
<comment type="subcellular location">
    <subcellularLocation>
        <location evidence="1">Membrane</location>
        <topology evidence="1">Multi-pass membrane protein</topology>
    </subcellularLocation>
</comment>
<reference evidence="6 7" key="1">
    <citation type="journal article" date="2021" name="bioRxiv">
        <title>Chromosome-scale and haplotype-resolved genome assembly of a tetraploid potato cultivar.</title>
        <authorList>
            <person name="Sun H."/>
            <person name="Jiao W.-B."/>
            <person name="Krause K."/>
            <person name="Campoy J.A."/>
            <person name="Goel M."/>
            <person name="Folz-Donahue K."/>
            <person name="Kukat C."/>
            <person name="Huettel B."/>
            <person name="Schneeberger K."/>
        </authorList>
    </citation>
    <scope>NUCLEOTIDE SEQUENCE [LARGE SCALE GENOMIC DNA]</scope>
    <source>
        <strain evidence="6">SolTubOtavaFocal</strain>
        <tissue evidence="6">Leaves</tissue>
    </source>
</reference>
<proteinExistence type="predicted"/>
<dbReference type="InterPro" id="IPR013525">
    <property type="entry name" value="ABC2_TM"/>
</dbReference>
<sequence length="106" mass="11906">MNVGDHYCSTRRALLGIDSAELYKNSRVVGRQQDLFNAIGSMYAVVMLLNVQNSSAVQPIISIERTVFYRKIAAGMYSTLPYAFGKVQIHIPRWIGTDSFKILATF</sequence>
<keyword evidence="4" id="KW-0472">Membrane</keyword>
<comment type="caution">
    <text evidence="6">The sequence shown here is derived from an EMBL/GenBank/DDBJ whole genome shotgun (WGS) entry which is preliminary data.</text>
</comment>
<dbReference type="Proteomes" id="UP000826656">
    <property type="component" value="Unassembled WGS sequence"/>
</dbReference>
<evidence type="ECO:0000256" key="1">
    <source>
        <dbReference type="ARBA" id="ARBA00004141"/>
    </source>
</evidence>
<evidence type="ECO:0000256" key="4">
    <source>
        <dbReference type="ARBA" id="ARBA00023136"/>
    </source>
</evidence>
<dbReference type="Pfam" id="PF01061">
    <property type="entry name" value="ABC2_membrane"/>
    <property type="match status" value="1"/>
</dbReference>
<feature type="domain" description="ABC-2 type transporter transmembrane" evidence="5">
    <location>
        <begin position="29"/>
        <end position="93"/>
    </location>
</feature>
<keyword evidence="3" id="KW-1133">Transmembrane helix</keyword>
<gene>
    <name evidence="6" type="ORF">KY290_028000</name>
</gene>
<accession>A0ABQ7UHV3</accession>
<evidence type="ECO:0000256" key="3">
    <source>
        <dbReference type="ARBA" id="ARBA00022989"/>
    </source>
</evidence>
<evidence type="ECO:0000259" key="5">
    <source>
        <dbReference type="Pfam" id="PF01061"/>
    </source>
</evidence>
<dbReference type="PANTHER" id="PTHR48040">
    <property type="entry name" value="PLEIOTROPIC DRUG RESISTANCE PROTEIN 1-LIKE ISOFORM X1"/>
    <property type="match status" value="1"/>
</dbReference>
<protein>
    <recommendedName>
        <fullName evidence="5">ABC-2 type transporter transmembrane domain-containing protein</fullName>
    </recommendedName>
</protein>
<keyword evidence="7" id="KW-1185">Reference proteome</keyword>
<organism evidence="6 7">
    <name type="scientific">Solanum tuberosum</name>
    <name type="common">Potato</name>
    <dbReference type="NCBI Taxonomy" id="4113"/>
    <lineage>
        <taxon>Eukaryota</taxon>
        <taxon>Viridiplantae</taxon>
        <taxon>Streptophyta</taxon>
        <taxon>Embryophyta</taxon>
        <taxon>Tracheophyta</taxon>
        <taxon>Spermatophyta</taxon>
        <taxon>Magnoliopsida</taxon>
        <taxon>eudicotyledons</taxon>
        <taxon>Gunneridae</taxon>
        <taxon>Pentapetalae</taxon>
        <taxon>asterids</taxon>
        <taxon>lamiids</taxon>
        <taxon>Solanales</taxon>
        <taxon>Solanaceae</taxon>
        <taxon>Solanoideae</taxon>
        <taxon>Solaneae</taxon>
        <taxon>Solanum</taxon>
    </lineage>
</organism>
<evidence type="ECO:0000313" key="7">
    <source>
        <dbReference type="Proteomes" id="UP000826656"/>
    </source>
</evidence>
<name>A0ABQ7UHV3_SOLTU</name>
<dbReference type="PANTHER" id="PTHR48040:SF20">
    <property type="entry name" value="PLEIOTROPIC DRUG RESISTANCE PROTEIN 1"/>
    <property type="match status" value="1"/>
</dbReference>
<evidence type="ECO:0000313" key="6">
    <source>
        <dbReference type="EMBL" id="KAH0748768.1"/>
    </source>
</evidence>
<dbReference type="EMBL" id="JAIVGD010000019">
    <property type="protein sequence ID" value="KAH0748768.1"/>
    <property type="molecule type" value="Genomic_DNA"/>
</dbReference>